<dbReference type="Pfam" id="PF13466">
    <property type="entry name" value="STAS_2"/>
    <property type="match status" value="1"/>
</dbReference>
<dbReference type="CDD" id="cd07043">
    <property type="entry name" value="STAS_anti-anti-sigma_factors"/>
    <property type="match status" value="1"/>
</dbReference>
<feature type="domain" description="STAS" evidence="1">
    <location>
        <begin position="38"/>
        <end position="121"/>
    </location>
</feature>
<organism evidence="2 3">
    <name type="scientific">Selenomonas ruminantium subsp. lactilytica (strain NBRC 103574 / TAM6421)</name>
    <dbReference type="NCBI Taxonomy" id="927704"/>
    <lineage>
        <taxon>Bacteria</taxon>
        <taxon>Bacillati</taxon>
        <taxon>Bacillota</taxon>
        <taxon>Negativicutes</taxon>
        <taxon>Selenomonadales</taxon>
        <taxon>Selenomonadaceae</taxon>
        <taxon>Selenomonas</taxon>
    </lineage>
</organism>
<reference evidence="2 3" key="1">
    <citation type="submission" date="2011-10" db="EMBL/GenBank/DDBJ databases">
        <title>Whole genome sequence of Selenomonas ruminantium subsp. lactilytica TAM6421.</title>
        <authorList>
            <person name="Oguchi A."/>
            <person name="Ankai A."/>
            <person name="Kaneko J."/>
            <person name="Yamada-Narita S."/>
            <person name="Fukui S."/>
            <person name="Takahashi M."/>
            <person name="Onodera T."/>
            <person name="Kojima S."/>
            <person name="Fushimi T."/>
            <person name="Abe N."/>
            <person name="Kamio Y."/>
            <person name="Yamazaki S."/>
            <person name="Fujita N."/>
        </authorList>
    </citation>
    <scope>NUCLEOTIDE SEQUENCE [LARGE SCALE GENOMIC DNA]</scope>
    <source>
        <strain evidence="3">NBRC 103574 / TAM6421</strain>
        <plasmid evidence="2 3">pSRC1</plasmid>
    </source>
</reference>
<dbReference type="EMBL" id="AP012299">
    <property type="protein sequence ID" value="BAL84934.1"/>
    <property type="molecule type" value="Genomic_DNA"/>
</dbReference>
<dbReference type="InterPro" id="IPR036513">
    <property type="entry name" value="STAS_dom_sf"/>
</dbReference>
<sequence>MIEDSGYQTCVDLPCGYTPKAIYMTEHKRNFVGLDLHLSLRGRLDTISAPQLLRVWEEVKDGGSIEGVRINCTHLEYISSAGIRLMLAIQENCSSPIVFSGANAKVKEILQQKDFLMMAIN</sequence>
<gene>
    <name evidence="2" type="ordered locus">SELR_pSRC101270</name>
</gene>
<accession>I0GVZ7</accession>
<evidence type="ECO:0000313" key="2">
    <source>
        <dbReference type="EMBL" id="BAL84934.1"/>
    </source>
</evidence>
<evidence type="ECO:0000259" key="1">
    <source>
        <dbReference type="PROSITE" id="PS50801"/>
    </source>
</evidence>
<dbReference type="PATRIC" id="fig|927704.6.peg.3049"/>
<dbReference type="HOGENOM" id="CLU_2036436_0_0_9"/>
<dbReference type="AlphaFoldDB" id="I0GVZ7"/>
<dbReference type="Proteomes" id="UP000007887">
    <property type="component" value="Plasmid pSRC1"/>
</dbReference>
<evidence type="ECO:0000313" key="3">
    <source>
        <dbReference type="Proteomes" id="UP000007887"/>
    </source>
</evidence>
<dbReference type="InterPro" id="IPR058548">
    <property type="entry name" value="MlaB-like_STAS"/>
</dbReference>
<dbReference type="KEGG" id="sri:SELR_pSRC101270"/>
<proteinExistence type="predicted"/>
<dbReference type="Gene3D" id="3.30.750.24">
    <property type="entry name" value="STAS domain"/>
    <property type="match status" value="1"/>
</dbReference>
<geneLocation type="plasmid" evidence="2 3">
    <name>pSRC1</name>
</geneLocation>
<keyword evidence="2" id="KW-0614">Plasmid</keyword>
<dbReference type="SUPFAM" id="SSF52091">
    <property type="entry name" value="SpoIIaa-like"/>
    <property type="match status" value="1"/>
</dbReference>
<name>I0GVZ7_SELRL</name>
<dbReference type="InterPro" id="IPR002645">
    <property type="entry name" value="STAS_dom"/>
</dbReference>
<dbReference type="PROSITE" id="PS50801">
    <property type="entry name" value="STAS"/>
    <property type="match status" value="1"/>
</dbReference>
<protein>
    <recommendedName>
        <fullName evidence="1">STAS domain-containing protein</fullName>
    </recommendedName>
</protein>